<dbReference type="SUPFAM" id="SSF51366">
    <property type="entry name" value="Ribulose-phoshate binding barrel"/>
    <property type="match status" value="1"/>
</dbReference>
<evidence type="ECO:0000256" key="8">
    <source>
        <dbReference type="ARBA" id="ARBA00023235"/>
    </source>
</evidence>
<comment type="pathway">
    <text evidence="2 9">Amino-acid biosynthesis; L-tryptophan biosynthesis; L-tryptophan from chorismate: step 3/5.</text>
</comment>
<dbReference type="Proteomes" id="UP000678228">
    <property type="component" value="Unassembled WGS sequence"/>
</dbReference>
<comment type="caution">
    <text evidence="11">The sequence shown here is derived from an EMBL/GenBank/DDBJ whole genome shotgun (WGS) entry which is preliminary data.</text>
</comment>
<comment type="catalytic activity">
    <reaction evidence="1 9">
        <text>N-(5-phospho-beta-D-ribosyl)anthranilate = 1-(2-carboxyphenylamino)-1-deoxy-D-ribulose 5-phosphate</text>
        <dbReference type="Rhea" id="RHEA:21540"/>
        <dbReference type="ChEBI" id="CHEBI:18277"/>
        <dbReference type="ChEBI" id="CHEBI:58613"/>
        <dbReference type="EC" id="5.3.1.24"/>
    </reaction>
</comment>
<dbReference type="CDD" id="cd00405">
    <property type="entry name" value="PRAI"/>
    <property type="match status" value="1"/>
</dbReference>
<dbReference type="RefSeq" id="WP_210596286.1">
    <property type="nucleotide sequence ID" value="NZ_JAGKSQ010000002.1"/>
</dbReference>
<gene>
    <name evidence="9" type="primary">trpF</name>
    <name evidence="11" type="ORF">J7W16_05570</name>
</gene>
<keyword evidence="6 9" id="KW-0822">Tryptophan biosynthesis</keyword>
<evidence type="ECO:0000256" key="9">
    <source>
        <dbReference type="HAMAP-Rule" id="MF_00135"/>
    </source>
</evidence>
<dbReference type="Pfam" id="PF00697">
    <property type="entry name" value="PRAI"/>
    <property type="match status" value="1"/>
</dbReference>
<dbReference type="Gene3D" id="3.20.20.70">
    <property type="entry name" value="Aldolase class I"/>
    <property type="match status" value="1"/>
</dbReference>
<proteinExistence type="inferred from homology"/>
<keyword evidence="7 9" id="KW-0057">Aromatic amino acid biosynthesis</keyword>
<evidence type="ECO:0000259" key="10">
    <source>
        <dbReference type="Pfam" id="PF00697"/>
    </source>
</evidence>
<evidence type="ECO:0000313" key="12">
    <source>
        <dbReference type="Proteomes" id="UP000678228"/>
    </source>
</evidence>
<dbReference type="InterPro" id="IPR013785">
    <property type="entry name" value="Aldolase_TIM"/>
</dbReference>
<dbReference type="InterPro" id="IPR011060">
    <property type="entry name" value="RibuloseP-bd_barrel"/>
</dbReference>
<feature type="domain" description="N-(5'phosphoribosyl) anthranilate isomerase (PRAI)" evidence="10">
    <location>
        <begin position="7"/>
        <end position="208"/>
    </location>
</feature>
<protein>
    <recommendedName>
        <fullName evidence="4 9">N-(5'-phosphoribosyl)anthranilate isomerase</fullName>
        <shortName evidence="9">PRAI</shortName>
        <ecNumber evidence="3 9">5.3.1.24</ecNumber>
    </recommendedName>
</protein>
<accession>A0A940WQQ9</accession>
<evidence type="ECO:0000313" key="11">
    <source>
        <dbReference type="EMBL" id="MBP3950596.1"/>
    </source>
</evidence>
<evidence type="ECO:0000256" key="6">
    <source>
        <dbReference type="ARBA" id="ARBA00022822"/>
    </source>
</evidence>
<dbReference type="EMBL" id="JAGKSQ010000002">
    <property type="protein sequence ID" value="MBP3950596.1"/>
    <property type="molecule type" value="Genomic_DNA"/>
</dbReference>
<dbReference type="AlphaFoldDB" id="A0A940WQQ9"/>
<dbReference type="PANTHER" id="PTHR42894:SF1">
    <property type="entry name" value="N-(5'-PHOSPHORIBOSYL)ANTHRANILATE ISOMERASE"/>
    <property type="match status" value="1"/>
</dbReference>
<dbReference type="InterPro" id="IPR001240">
    <property type="entry name" value="PRAI_dom"/>
</dbReference>
<keyword evidence="5 9" id="KW-0028">Amino-acid biosynthesis</keyword>
<dbReference type="GO" id="GO:0004640">
    <property type="term" value="F:phosphoribosylanthranilate isomerase activity"/>
    <property type="evidence" value="ECO:0007669"/>
    <property type="project" value="UniProtKB-UniRule"/>
</dbReference>
<evidence type="ECO:0000256" key="5">
    <source>
        <dbReference type="ARBA" id="ARBA00022605"/>
    </source>
</evidence>
<sequence length="216" mass="24087">MSQPLLKLCGNHSLNDVEVSFGSSADYVGFVFAKSKRQVTRGQIAEWLQHHEPTQKKLVALFVNASTDEIVEAVSSLPISIIQCHGNESPSQISEIKERLNIPVWKVIHHSEDGSLVMQSYENIADGYIVDCKVGKQWGGTGVSFDWTYVPTYMEEGQRQNVPVFIAGGIRPDNIADLLVYQPDGIDVSSGIEDNGLKSRKLVRELEERMRNNATR</sequence>
<dbReference type="PANTHER" id="PTHR42894">
    <property type="entry name" value="N-(5'-PHOSPHORIBOSYL)ANTHRANILATE ISOMERASE"/>
    <property type="match status" value="1"/>
</dbReference>
<reference evidence="11" key="1">
    <citation type="submission" date="2021-03" db="EMBL/GenBank/DDBJ databases">
        <title>Bacillus suaedae sp. nov., isolated from Suaeda aralocaspica.</title>
        <authorList>
            <person name="Lei R.F.R."/>
        </authorList>
    </citation>
    <scope>NUCLEOTIDE SEQUENCE</scope>
    <source>
        <strain evidence="11">YZJH907-2</strain>
    </source>
</reference>
<evidence type="ECO:0000256" key="3">
    <source>
        <dbReference type="ARBA" id="ARBA00012572"/>
    </source>
</evidence>
<evidence type="ECO:0000256" key="4">
    <source>
        <dbReference type="ARBA" id="ARBA00022272"/>
    </source>
</evidence>
<keyword evidence="12" id="KW-1185">Reference proteome</keyword>
<dbReference type="EC" id="5.3.1.24" evidence="3 9"/>
<dbReference type="HAMAP" id="MF_00135">
    <property type="entry name" value="PRAI"/>
    <property type="match status" value="1"/>
</dbReference>
<comment type="similarity">
    <text evidence="9">Belongs to the TrpF family.</text>
</comment>
<name>A0A940WQQ9_9BACI</name>
<evidence type="ECO:0000256" key="7">
    <source>
        <dbReference type="ARBA" id="ARBA00023141"/>
    </source>
</evidence>
<dbReference type="GO" id="GO:0000162">
    <property type="term" value="P:L-tryptophan biosynthetic process"/>
    <property type="evidence" value="ECO:0007669"/>
    <property type="project" value="UniProtKB-UniRule"/>
</dbReference>
<dbReference type="InterPro" id="IPR044643">
    <property type="entry name" value="TrpF_fam"/>
</dbReference>
<evidence type="ECO:0000256" key="2">
    <source>
        <dbReference type="ARBA" id="ARBA00004664"/>
    </source>
</evidence>
<keyword evidence="8 9" id="KW-0413">Isomerase</keyword>
<organism evidence="11 12">
    <name type="scientific">Halalkalibacter suaedae</name>
    <dbReference type="NCBI Taxonomy" id="2822140"/>
    <lineage>
        <taxon>Bacteria</taxon>
        <taxon>Bacillati</taxon>
        <taxon>Bacillota</taxon>
        <taxon>Bacilli</taxon>
        <taxon>Bacillales</taxon>
        <taxon>Bacillaceae</taxon>
        <taxon>Halalkalibacter</taxon>
    </lineage>
</organism>
<evidence type="ECO:0000256" key="1">
    <source>
        <dbReference type="ARBA" id="ARBA00001164"/>
    </source>
</evidence>
<dbReference type="NCBIfam" id="NF002301">
    <property type="entry name" value="PRK01222.2-1"/>
    <property type="match status" value="1"/>
</dbReference>